<sequence length="306" mass="32572">MALHTRQSDGRLILIVTLLASTFLMGSSFISGKVLLDQGFPPFLLVGWRFFVAALATLPLVLLDGRSLFAALFPRGVRGREALIVMLIGLAQTAAVMSLLFLAMQTLSAAAAAILLFTNPLWVALASRVLFAERLGLARLSGLLLGIVGVALAIGPEALLSSDPAMLGGLAYGLASALCWAAATLINKRSRLSLGNWSLSFWQMFIGSLFVLLAASFTGEHWPVSVSAAQWGWFLWLAIPASTGSFGLWFLALKKGNATRVSGFLFFAPLFAVLMSFSVLGTQLSWVQGLGALAIALAIWLVNSRA</sequence>
<evidence type="ECO:0000256" key="6">
    <source>
        <dbReference type="SAM" id="Phobius"/>
    </source>
</evidence>
<dbReference type="PANTHER" id="PTHR32322">
    <property type="entry name" value="INNER MEMBRANE TRANSPORTER"/>
    <property type="match status" value="1"/>
</dbReference>
<feature type="transmembrane region" description="Helical" evidence="6">
    <location>
        <begin position="199"/>
        <end position="219"/>
    </location>
</feature>
<dbReference type="InterPro" id="IPR000620">
    <property type="entry name" value="EamA_dom"/>
</dbReference>
<comment type="similarity">
    <text evidence="2">Belongs to the EamA transporter family.</text>
</comment>
<dbReference type="EMBL" id="JAZDCT010000003">
    <property type="protein sequence ID" value="MEE1886609.1"/>
    <property type="molecule type" value="Genomic_DNA"/>
</dbReference>
<dbReference type="SUPFAM" id="SSF103481">
    <property type="entry name" value="Multidrug resistance efflux transporter EmrE"/>
    <property type="match status" value="2"/>
</dbReference>
<evidence type="ECO:0000259" key="7">
    <source>
        <dbReference type="Pfam" id="PF00892"/>
    </source>
</evidence>
<feature type="domain" description="EamA" evidence="7">
    <location>
        <begin position="169"/>
        <end position="303"/>
    </location>
</feature>
<dbReference type="InterPro" id="IPR050638">
    <property type="entry name" value="AA-Vitamin_Transporters"/>
</dbReference>
<evidence type="ECO:0000313" key="9">
    <source>
        <dbReference type="Proteomes" id="UP001354227"/>
    </source>
</evidence>
<keyword evidence="3 6" id="KW-0812">Transmembrane</keyword>
<evidence type="ECO:0000313" key="8">
    <source>
        <dbReference type="EMBL" id="MEE1886609.1"/>
    </source>
</evidence>
<dbReference type="RefSeq" id="WP_330102671.1">
    <property type="nucleotide sequence ID" value="NZ_JAZDCT010000003.1"/>
</dbReference>
<evidence type="ECO:0000256" key="1">
    <source>
        <dbReference type="ARBA" id="ARBA00004141"/>
    </source>
</evidence>
<evidence type="ECO:0000256" key="3">
    <source>
        <dbReference type="ARBA" id="ARBA00022692"/>
    </source>
</evidence>
<gene>
    <name evidence="8" type="ORF">V0R62_02975</name>
</gene>
<feature type="transmembrane region" description="Helical" evidence="6">
    <location>
        <begin position="12"/>
        <end position="31"/>
    </location>
</feature>
<evidence type="ECO:0000256" key="5">
    <source>
        <dbReference type="ARBA" id="ARBA00023136"/>
    </source>
</evidence>
<dbReference type="InterPro" id="IPR037185">
    <property type="entry name" value="EmrE-like"/>
</dbReference>
<feature type="transmembrane region" description="Helical" evidence="6">
    <location>
        <begin position="166"/>
        <end position="187"/>
    </location>
</feature>
<reference evidence="8" key="1">
    <citation type="submission" date="2024-01" db="EMBL/GenBank/DDBJ databases">
        <title>Unpublished Manusciprt.</title>
        <authorList>
            <person name="Duman M."/>
            <person name="Valdes E.G."/>
            <person name="Ajmi N."/>
            <person name="Altun S."/>
            <person name="Saticioglu I.B."/>
        </authorList>
    </citation>
    <scope>NUCLEOTIDE SEQUENCE</scope>
    <source>
        <strain evidence="8">137P</strain>
    </source>
</reference>
<accession>A0ABU7H5L0</accession>
<comment type="subcellular location">
    <subcellularLocation>
        <location evidence="1">Membrane</location>
        <topology evidence="1">Multi-pass membrane protein</topology>
    </subcellularLocation>
</comment>
<dbReference type="Proteomes" id="UP001354227">
    <property type="component" value="Unassembled WGS sequence"/>
</dbReference>
<feature type="domain" description="EamA" evidence="7">
    <location>
        <begin position="15"/>
        <end position="153"/>
    </location>
</feature>
<feature type="transmembrane region" description="Helical" evidence="6">
    <location>
        <begin position="83"/>
        <end position="103"/>
    </location>
</feature>
<feature type="transmembrane region" description="Helical" evidence="6">
    <location>
        <begin position="143"/>
        <end position="160"/>
    </location>
</feature>
<dbReference type="Pfam" id="PF00892">
    <property type="entry name" value="EamA"/>
    <property type="match status" value="2"/>
</dbReference>
<keyword evidence="9" id="KW-1185">Reference proteome</keyword>
<feature type="transmembrane region" description="Helical" evidence="6">
    <location>
        <begin position="43"/>
        <end position="63"/>
    </location>
</feature>
<evidence type="ECO:0000256" key="4">
    <source>
        <dbReference type="ARBA" id="ARBA00022989"/>
    </source>
</evidence>
<proteinExistence type="inferred from homology"/>
<name>A0ABU7H5L0_9PSED</name>
<protein>
    <submittedName>
        <fullName evidence="8">DMT family transporter</fullName>
    </submittedName>
</protein>
<keyword evidence="5 6" id="KW-0472">Membrane</keyword>
<feature type="transmembrane region" description="Helical" evidence="6">
    <location>
        <begin position="109"/>
        <end position="131"/>
    </location>
</feature>
<feature type="transmembrane region" description="Helical" evidence="6">
    <location>
        <begin position="231"/>
        <end position="251"/>
    </location>
</feature>
<organism evidence="8 9">
    <name type="scientific">Pseudomonas carassii</name>
    <dbReference type="NCBI Taxonomy" id="3115855"/>
    <lineage>
        <taxon>Bacteria</taxon>
        <taxon>Pseudomonadati</taxon>
        <taxon>Pseudomonadota</taxon>
        <taxon>Gammaproteobacteria</taxon>
        <taxon>Pseudomonadales</taxon>
        <taxon>Pseudomonadaceae</taxon>
        <taxon>Pseudomonas</taxon>
    </lineage>
</organism>
<dbReference type="PANTHER" id="PTHR32322:SF2">
    <property type="entry name" value="EAMA DOMAIN-CONTAINING PROTEIN"/>
    <property type="match status" value="1"/>
</dbReference>
<evidence type="ECO:0000256" key="2">
    <source>
        <dbReference type="ARBA" id="ARBA00007362"/>
    </source>
</evidence>
<dbReference type="Gene3D" id="1.10.3730.20">
    <property type="match status" value="1"/>
</dbReference>
<comment type="caution">
    <text evidence="8">The sequence shown here is derived from an EMBL/GenBank/DDBJ whole genome shotgun (WGS) entry which is preliminary data.</text>
</comment>
<feature type="transmembrane region" description="Helical" evidence="6">
    <location>
        <begin position="263"/>
        <end position="280"/>
    </location>
</feature>
<keyword evidence="4 6" id="KW-1133">Transmembrane helix</keyword>
<feature type="transmembrane region" description="Helical" evidence="6">
    <location>
        <begin position="286"/>
        <end position="303"/>
    </location>
</feature>